<protein>
    <submittedName>
        <fullName evidence="7">Glycosyl transferase</fullName>
    </submittedName>
</protein>
<comment type="caution">
    <text evidence="7">The sequence shown here is derived from an EMBL/GenBank/DDBJ whole genome shotgun (WGS) entry which is preliminary data.</text>
</comment>
<keyword evidence="4" id="KW-0045">Antibiotic biosynthesis</keyword>
<evidence type="ECO:0000256" key="1">
    <source>
        <dbReference type="ARBA" id="ARBA00006962"/>
    </source>
</evidence>
<dbReference type="Pfam" id="PF06722">
    <property type="entry name" value="EryCIII-like_C"/>
    <property type="match status" value="1"/>
</dbReference>
<evidence type="ECO:0000256" key="4">
    <source>
        <dbReference type="ARBA" id="ARBA00023194"/>
    </source>
</evidence>
<dbReference type="InterPro" id="IPR050426">
    <property type="entry name" value="Glycosyltransferase_28"/>
</dbReference>
<dbReference type="InterPro" id="IPR030953">
    <property type="entry name" value="Glycosyl_450act"/>
</dbReference>
<evidence type="ECO:0000256" key="3">
    <source>
        <dbReference type="ARBA" id="ARBA00022679"/>
    </source>
</evidence>
<dbReference type="Proteomes" id="UP000620156">
    <property type="component" value="Unassembled WGS sequence"/>
</dbReference>
<dbReference type="InterPro" id="IPR010610">
    <property type="entry name" value="EryCIII-like_C"/>
</dbReference>
<evidence type="ECO:0000313" key="8">
    <source>
        <dbReference type="Proteomes" id="UP000620156"/>
    </source>
</evidence>
<dbReference type="Pfam" id="PF21036">
    <property type="entry name" value="EryCIII-like_N"/>
    <property type="match status" value="1"/>
</dbReference>
<feature type="domain" description="Erythromycin biosynthesis protein CIII-like N-terminal" evidence="6">
    <location>
        <begin position="25"/>
        <end position="262"/>
    </location>
</feature>
<dbReference type="EMBL" id="BMQK01000002">
    <property type="protein sequence ID" value="GGQ46699.1"/>
    <property type="molecule type" value="Genomic_DNA"/>
</dbReference>
<evidence type="ECO:0000259" key="5">
    <source>
        <dbReference type="Pfam" id="PF06722"/>
    </source>
</evidence>
<dbReference type="PANTHER" id="PTHR48050">
    <property type="entry name" value="STEROL 3-BETA-GLUCOSYLTRANSFERASE"/>
    <property type="match status" value="1"/>
</dbReference>
<dbReference type="NCBIfam" id="TIGR04516">
    <property type="entry name" value="glycosyl_450act"/>
    <property type="match status" value="1"/>
</dbReference>
<organism evidence="7 8">
    <name type="scientific">Streptomyces ruber</name>
    <dbReference type="NCBI Taxonomy" id="83378"/>
    <lineage>
        <taxon>Bacteria</taxon>
        <taxon>Bacillati</taxon>
        <taxon>Actinomycetota</taxon>
        <taxon>Actinomycetes</taxon>
        <taxon>Kitasatosporales</taxon>
        <taxon>Streptomycetaceae</taxon>
        <taxon>Streptomyces</taxon>
    </lineage>
</organism>
<dbReference type="GO" id="GO:0008194">
    <property type="term" value="F:UDP-glycosyltransferase activity"/>
    <property type="evidence" value="ECO:0007669"/>
    <property type="project" value="InterPro"/>
</dbReference>
<dbReference type="PANTHER" id="PTHR48050:SF13">
    <property type="entry name" value="STEROL 3-BETA-GLUCOSYLTRANSFERASE UGT80A2"/>
    <property type="match status" value="1"/>
</dbReference>
<reference evidence="7" key="2">
    <citation type="submission" date="2020-09" db="EMBL/GenBank/DDBJ databases">
        <authorList>
            <person name="Sun Q."/>
            <person name="Ohkuma M."/>
        </authorList>
    </citation>
    <scope>NUCLEOTIDE SEQUENCE</scope>
    <source>
        <strain evidence="7">JCM 3131</strain>
    </source>
</reference>
<reference evidence="7" key="1">
    <citation type="journal article" date="2014" name="Int. J. Syst. Evol. Microbiol.">
        <title>Complete genome sequence of Corynebacterium casei LMG S-19264T (=DSM 44701T), isolated from a smear-ripened cheese.</title>
        <authorList>
            <consortium name="US DOE Joint Genome Institute (JGI-PGF)"/>
            <person name="Walter F."/>
            <person name="Albersmeier A."/>
            <person name="Kalinowski J."/>
            <person name="Ruckert C."/>
        </authorList>
    </citation>
    <scope>NUCLEOTIDE SEQUENCE</scope>
    <source>
        <strain evidence="7">JCM 3131</strain>
    </source>
</reference>
<comment type="similarity">
    <text evidence="1">Belongs to the glycosyltransferase 28 family.</text>
</comment>
<evidence type="ECO:0000259" key="6">
    <source>
        <dbReference type="Pfam" id="PF21036"/>
    </source>
</evidence>
<dbReference type="AlphaFoldDB" id="A0A918B918"/>
<dbReference type="SUPFAM" id="SSF53756">
    <property type="entry name" value="UDP-Glycosyltransferase/glycogen phosphorylase"/>
    <property type="match status" value="1"/>
</dbReference>
<accession>A0A918B918</accession>
<proteinExistence type="inferred from homology"/>
<evidence type="ECO:0000256" key="2">
    <source>
        <dbReference type="ARBA" id="ARBA00022676"/>
    </source>
</evidence>
<keyword evidence="2" id="KW-0328">Glycosyltransferase</keyword>
<keyword evidence="3 7" id="KW-0808">Transferase</keyword>
<feature type="domain" description="Erythromycin biosynthesis protein CIII-like C-terminal" evidence="5">
    <location>
        <begin position="278"/>
        <end position="422"/>
    </location>
</feature>
<dbReference type="CDD" id="cd03784">
    <property type="entry name" value="GT1_Gtf-like"/>
    <property type="match status" value="1"/>
</dbReference>
<evidence type="ECO:0000313" key="7">
    <source>
        <dbReference type="EMBL" id="GGQ46699.1"/>
    </source>
</evidence>
<dbReference type="InterPro" id="IPR002213">
    <property type="entry name" value="UDP_glucos_trans"/>
</dbReference>
<name>A0A918B918_9ACTN</name>
<dbReference type="InterPro" id="IPR048284">
    <property type="entry name" value="EryCIII-like_N"/>
</dbReference>
<sequence length="445" mass="48186">MPVRVLFTTMAARSHVYAQVTLASALRTAGHEVLVASQPDVLDDIVRAGLTAVRIGEDLNIEEETREANASFEDDRNLGGLAMSNTRYDPYPWDHALGMFTAMTAMVFQNVCPEPMVDDLVALARDWRPDLVIWDPLTLAGPVAARLSGAAHARLLFGPDQMGRNRKAFRALLDRQPPELRDDPLAEWLTWTLERCGGSAADMSEELVLGQWTVDPTPTSMRIPLDLPYVPVRYVPYNGPSLLPDWLREPPRHPRRLCLTLGVSLGEAAGAGTVAASDVLAAVDGLDVEVVATLPRELREGLGALPPNVRAVDFVPLNALLPSCAGIIHHGGSGTFMTALVHAVPQLIVPDMMWDAMEKAYGLARSGAGMYVDAGDVSPELLRERVLALLDDPSYAAGARRVRTEMVGTPSPNDIVPVLERLTAEHRAGDTERLPSLKSPSTAAL</sequence>
<gene>
    <name evidence="7" type="ORF">GCM10010145_14410</name>
</gene>
<dbReference type="Gene3D" id="3.40.50.2000">
    <property type="entry name" value="Glycogen Phosphorylase B"/>
    <property type="match status" value="2"/>
</dbReference>
<dbReference type="FunFam" id="3.40.50.2000:FF:000072">
    <property type="entry name" value="Glycosyl transferase"/>
    <property type="match status" value="1"/>
</dbReference>
<dbReference type="GO" id="GO:0017000">
    <property type="term" value="P:antibiotic biosynthetic process"/>
    <property type="evidence" value="ECO:0007669"/>
    <property type="project" value="UniProtKB-KW"/>
</dbReference>
<dbReference type="GO" id="GO:0016758">
    <property type="term" value="F:hexosyltransferase activity"/>
    <property type="evidence" value="ECO:0007669"/>
    <property type="project" value="UniProtKB-ARBA"/>
</dbReference>
<keyword evidence="8" id="KW-1185">Reference proteome</keyword>